<protein>
    <submittedName>
        <fullName evidence="1">Uncharacterized protein</fullName>
    </submittedName>
</protein>
<reference evidence="1" key="1">
    <citation type="submission" date="2019-11" db="UniProtKB">
        <authorList>
            <consortium name="WormBaseParasite"/>
        </authorList>
    </citation>
    <scope>IDENTIFICATION</scope>
</reference>
<dbReference type="WBParaSite" id="MCU_011797-RA">
    <property type="protein sequence ID" value="MCU_011797-RA"/>
    <property type="gene ID" value="MCU_011797"/>
</dbReference>
<evidence type="ECO:0000313" key="1">
    <source>
        <dbReference type="WBParaSite" id="MCU_011797-RA"/>
    </source>
</evidence>
<accession>A0A5K3FYF0</accession>
<dbReference type="AlphaFoldDB" id="A0A5K3FYF0"/>
<organism evidence="1">
    <name type="scientific">Mesocestoides corti</name>
    <name type="common">Flatworm</name>
    <dbReference type="NCBI Taxonomy" id="53468"/>
    <lineage>
        <taxon>Eukaryota</taxon>
        <taxon>Metazoa</taxon>
        <taxon>Spiralia</taxon>
        <taxon>Lophotrochozoa</taxon>
        <taxon>Platyhelminthes</taxon>
        <taxon>Cestoda</taxon>
        <taxon>Eucestoda</taxon>
        <taxon>Cyclophyllidea</taxon>
        <taxon>Mesocestoididae</taxon>
        <taxon>Mesocestoides</taxon>
    </lineage>
</organism>
<sequence length="88" mass="9708">MQSQGPHELPLSKDTDNRCIHLQTKQLFKSTAAGEILTSFSLSVASENNPQHQMKHTTVITYAHGVRSQPDASPDIVIIICRVTLHST</sequence>
<proteinExistence type="predicted"/>
<name>A0A5K3FYF0_MESCO</name>